<dbReference type="Pfam" id="PF02875">
    <property type="entry name" value="Mur_ligase_C"/>
    <property type="match status" value="1"/>
</dbReference>
<evidence type="ECO:0000256" key="1">
    <source>
        <dbReference type="ARBA" id="ARBA00004496"/>
    </source>
</evidence>
<evidence type="ECO:0000256" key="8">
    <source>
        <dbReference type="RuleBase" id="RU003664"/>
    </source>
</evidence>
<dbReference type="RefSeq" id="WP_221030976.1">
    <property type="nucleotide sequence ID" value="NZ_CP139781.1"/>
</dbReference>
<feature type="binding site" evidence="7">
    <location>
        <begin position="105"/>
        <end position="111"/>
    </location>
    <ligand>
        <name>ATP</name>
        <dbReference type="ChEBI" id="CHEBI:30616"/>
    </ligand>
</feature>
<dbReference type="InterPro" id="IPR004101">
    <property type="entry name" value="Mur_ligase_C"/>
</dbReference>
<evidence type="ECO:0000259" key="9">
    <source>
        <dbReference type="Pfam" id="PF02875"/>
    </source>
</evidence>
<dbReference type="NCBIfam" id="TIGR01087">
    <property type="entry name" value="murD"/>
    <property type="match status" value="1"/>
</dbReference>
<gene>
    <name evidence="7 11" type="primary">murD</name>
    <name evidence="11" type="ORF">K1X11_006770</name>
</gene>
<evidence type="ECO:0000256" key="7">
    <source>
        <dbReference type="HAMAP-Rule" id="MF_00639"/>
    </source>
</evidence>
<dbReference type="PANTHER" id="PTHR43692">
    <property type="entry name" value="UDP-N-ACETYLMURAMOYLALANINE--D-GLUTAMATE LIGASE"/>
    <property type="match status" value="1"/>
</dbReference>
<feature type="domain" description="Mur ligase C-terminal" evidence="9">
    <location>
        <begin position="285"/>
        <end position="396"/>
    </location>
</feature>
<evidence type="ECO:0000256" key="2">
    <source>
        <dbReference type="ARBA" id="ARBA00004752"/>
    </source>
</evidence>
<proteinExistence type="inferred from homology"/>
<dbReference type="InterPro" id="IPR005762">
    <property type="entry name" value="MurD"/>
</dbReference>
<keyword evidence="12" id="KW-1185">Reference proteome</keyword>
<keyword evidence="7 8" id="KW-0131">Cell cycle</keyword>
<dbReference type="InterPro" id="IPR013221">
    <property type="entry name" value="Mur_ligase_cen"/>
</dbReference>
<dbReference type="Gene3D" id="3.90.190.20">
    <property type="entry name" value="Mur ligase, C-terminal domain"/>
    <property type="match status" value="1"/>
</dbReference>
<evidence type="ECO:0000256" key="5">
    <source>
        <dbReference type="ARBA" id="ARBA00022741"/>
    </source>
</evidence>
<name>A0ABZ1CCH8_9BACT</name>
<dbReference type="Proteomes" id="UP000738431">
    <property type="component" value="Chromosome"/>
</dbReference>
<keyword evidence="6 7" id="KW-0067">ATP-binding</keyword>
<evidence type="ECO:0000256" key="6">
    <source>
        <dbReference type="ARBA" id="ARBA00022840"/>
    </source>
</evidence>
<dbReference type="EC" id="6.3.2.9" evidence="7 8"/>
<dbReference type="HAMAP" id="MF_00639">
    <property type="entry name" value="MurD"/>
    <property type="match status" value="1"/>
</dbReference>
<comment type="pathway">
    <text evidence="2 7 8">Cell wall biogenesis; peptidoglycan biosynthesis.</text>
</comment>
<comment type="catalytic activity">
    <reaction evidence="7 8">
        <text>UDP-N-acetyl-alpha-D-muramoyl-L-alanine + D-glutamate + ATP = UDP-N-acetyl-alpha-D-muramoyl-L-alanyl-D-glutamate + ADP + phosphate + H(+)</text>
        <dbReference type="Rhea" id="RHEA:16429"/>
        <dbReference type="ChEBI" id="CHEBI:15378"/>
        <dbReference type="ChEBI" id="CHEBI:29986"/>
        <dbReference type="ChEBI" id="CHEBI:30616"/>
        <dbReference type="ChEBI" id="CHEBI:43474"/>
        <dbReference type="ChEBI" id="CHEBI:83898"/>
        <dbReference type="ChEBI" id="CHEBI:83900"/>
        <dbReference type="ChEBI" id="CHEBI:456216"/>
        <dbReference type="EC" id="6.3.2.9"/>
    </reaction>
</comment>
<evidence type="ECO:0000259" key="10">
    <source>
        <dbReference type="Pfam" id="PF08245"/>
    </source>
</evidence>
<evidence type="ECO:0000256" key="4">
    <source>
        <dbReference type="ARBA" id="ARBA00022598"/>
    </source>
</evidence>
<keyword evidence="3 7" id="KW-0963">Cytoplasm</keyword>
<dbReference type="InterPro" id="IPR036615">
    <property type="entry name" value="Mur_ligase_C_dom_sf"/>
</dbReference>
<evidence type="ECO:0000313" key="11">
    <source>
        <dbReference type="EMBL" id="WRQ89105.1"/>
    </source>
</evidence>
<feature type="domain" description="Mur ligase central" evidence="10">
    <location>
        <begin position="103"/>
        <end position="204"/>
    </location>
</feature>
<comment type="function">
    <text evidence="7 8">Cell wall formation. Catalyzes the addition of glutamate to the nucleotide precursor UDP-N-acetylmuramoyl-L-alanine (UMA).</text>
</comment>
<keyword evidence="7 8" id="KW-0961">Cell wall biogenesis/degradation</keyword>
<sequence length="427" mass="45445">MLNPPTFLAPLLASPVAVLGAGVSGQAAARLVRHLGGTAVIYDQKGGEGTVAEFRPGEHQLVIVSPGFTPSHNWVVDARSAGIVCLAELDFASLFWRGSVVAVTGTNGKTTLTEFLTYALNEADIDAWAVGNIGKAFGDIIVEREGGAPNSIAVCEVSSFQAEMLRHFRADAVIWTNFAEDHLERHGSMQVYFEAKWHLFERAVGGEVFAGSSVQRAAERYGQSLPEAAVIDTEDPAGDILLSGTVFDDQPQRENFLLAAAWWRAAGLREPLLYAAARTFQVGPHRLAQIGERNGVTWWNDSKATNFHATEAALLRFGGPVVLIAGGRSKGGDVAGFVQRIAPRVKQVLLIGETRNILATFFGAAGVPHQVCTDLADAVHAAAALAQAGDHVLLSPGFSSLDTFTGYTERGLQFESLVQALPSATTA</sequence>
<evidence type="ECO:0000313" key="12">
    <source>
        <dbReference type="Proteomes" id="UP000738431"/>
    </source>
</evidence>
<dbReference type="InterPro" id="IPR036565">
    <property type="entry name" value="Mur-like_cat_sf"/>
</dbReference>
<dbReference type="Gene3D" id="3.40.1190.10">
    <property type="entry name" value="Mur-like, catalytic domain"/>
    <property type="match status" value="1"/>
</dbReference>
<dbReference type="SUPFAM" id="SSF53623">
    <property type="entry name" value="MurD-like peptide ligases, catalytic domain"/>
    <property type="match status" value="1"/>
</dbReference>
<reference evidence="11 12" key="2">
    <citation type="submission" date="2023-12" db="EMBL/GenBank/DDBJ databases">
        <title>Description of an unclassified Opitutus bacterium of Verrucomicrobiota.</title>
        <authorList>
            <person name="Zhang D.-F."/>
        </authorList>
    </citation>
    <scope>NUCLEOTIDE SEQUENCE [LARGE SCALE GENOMIC DNA]</scope>
    <source>
        <strain evidence="11 12">WL0086</strain>
    </source>
</reference>
<keyword evidence="4 7" id="KW-0436">Ligase</keyword>
<keyword evidence="7 8" id="KW-0133">Cell shape</keyword>
<dbReference type="EMBL" id="CP139781">
    <property type="protein sequence ID" value="WRQ89105.1"/>
    <property type="molecule type" value="Genomic_DNA"/>
</dbReference>
<evidence type="ECO:0000256" key="3">
    <source>
        <dbReference type="ARBA" id="ARBA00022490"/>
    </source>
</evidence>
<protein>
    <recommendedName>
        <fullName evidence="7 8">UDP-N-acetylmuramoylalanine--D-glutamate ligase</fullName>
        <ecNumber evidence="7 8">6.3.2.9</ecNumber>
    </recommendedName>
    <alternativeName>
        <fullName evidence="7">D-glutamic acid-adding enzyme</fullName>
    </alternativeName>
    <alternativeName>
        <fullName evidence="7">UDP-N-acetylmuramoyl-L-alanyl-D-glutamate synthetase</fullName>
    </alternativeName>
</protein>
<keyword evidence="7 8" id="KW-0573">Peptidoglycan synthesis</keyword>
<dbReference type="SUPFAM" id="SSF53244">
    <property type="entry name" value="MurD-like peptide ligases, peptide-binding domain"/>
    <property type="match status" value="1"/>
</dbReference>
<dbReference type="PANTHER" id="PTHR43692:SF1">
    <property type="entry name" value="UDP-N-ACETYLMURAMOYLALANINE--D-GLUTAMATE LIGASE"/>
    <property type="match status" value="1"/>
</dbReference>
<comment type="subcellular location">
    <subcellularLocation>
        <location evidence="1 7 8">Cytoplasm</location>
    </subcellularLocation>
</comment>
<dbReference type="GO" id="GO:0008764">
    <property type="term" value="F:UDP-N-acetylmuramoylalanine-D-glutamate ligase activity"/>
    <property type="evidence" value="ECO:0007669"/>
    <property type="project" value="UniProtKB-EC"/>
</dbReference>
<reference evidence="11 12" key="1">
    <citation type="submission" date="2021-08" db="EMBL/GenBank/DDBJ databases">
        <authorList>
            <person name="Zhang D."/>
            <person name="Zhang A."/>
            <person name="Wang L."/>
        </authorList>
    </citation>
    <scope>NUCLEOTIDE SEQUENCE [LARGE SCALE GENOMIC DNA]</scope>
    <source>
        <strain evidence="11 12">WL0086</strain>
    </source>
</reference>
<dbReference type="Pfam" id="PF08245">
    <property type="entry name" value="Mur_ligase_M"/>
    <property type="match status" value="1"/>
</dbReference>
<accession>A0ABZ1CCH8</accession>
<organism evidence="11 12">
    <name type="scientific">Actomonas aquatica</name>
    <dbReference type="NCBI Taxonomy" id="2866162"/>
    <lineage>
        <taxon>Bacteria</taxon>
        <taxon>Pseudomonadati</taxon>
        <taxon>Verrucomicrobiota</taxon>
        <taxon>Opitutia</taxon>
        <taxon>Opitutales</taxon>
        <taxon>Opitutaceae</taxon>
        <taxon>Actomonas</taxon>
    </lineage>
</organism>
<dbReference type="SUPFAM" id="SSF51984">
    <property type="entry name" value="MurCD N-terminal domain"/>
    <property type="match status" value="1"/>
</dbReference>
<comment type="similarity">
    <text evidence="7">Belongs to the MurCDEF family.</text>
</comment>
<keyword evidence="7 8" id="KW-0132">Cell division</keyword>
<keyword evidence="5 7" id="KW-0547">Nucleotide-binding</keyword>